<dbReference type="AlphaFoldDB" id="A0A9W9Y5L7"/>
<dbReference type="Proteomes" id="UP001149954">
    <property type="component" value="Unassembled WGS sequence"/>
</dbReference>
<name>A0A9W9Y5L7_9EURO</name>
<organism evidence="1 2">
    <name type="scientific">Penicillium fimorum</name>
    <dbReference type="NCBI Taxonomy" id="1882269"/>
    <lineage>
        <taxon>Eukaryota</taxon>
        <taxon>Fungi</taxon>
        <taxon>Dikarya</taxon>
        <taxon>Ascomycota</taxon>
        <taxon>Pezizomycotina</taxon>
        <taxon>Eurotiomycetes</taxon>
        <taxon>Eurotiomycetidae</taxon>
        <taxon>Eurotiales</taxon>
        <taxon>Aspergillaceae</taxon>
        <taxon>Penicillium</taxon>
    </lineage>
</organism>
<accession>A0A9W9Y5L7</accession>
<dbReference type="EMBL" id="JAPWDS010000001">
    <property type="protein sequence ID" value="KAJ5520697.1"/>
    <property type="molecule type" value="Genomic_DNA"/>
</dbReference>
<proteinExistence type="predicted"/>
<evidence type="ECO:0000313" key="2">
    <source>
        <dbReference type="Proteomes" id="UP001149954"/>
    </source>
</evidence>
<reference evidence="1" key="2">
    <citation type="journal article" date="2023" name="IMA Fungus">
        <title>Comparative genomic study of the Penicillium genus elucidates a diverse pangenome and 15 lateral gene transfer events.</title>
        <authorList>
            <person name="Petersen C."/>
            <person name="Sorensen T."/>
            <person name="Nielsen M.R."/>
            <person name="Sondergaard T.E."/>
            <person name="Sorensen J.L."/>
            <person name="Fitzpatrick D.A."/>
            <person name="Frisvad J.C."/>
            <person name="Nielsen K.L."/>
        </authorList>
    </citation>
    <scope>NUCLEOTIDE SEQUENCE</scope>
    <source>
        <strain evidence="1">IBT 29495</strain>
    </source>
</reference>
<evidence type="ECO:0000313" key="1">
    <source>
        <dbReference type="EMBL" id="KAJ5520697.1"/>
    </source>
</evidence>
<sequence length="117" mass="13223">MGRPAWLDGDGSGERLPPGQALLTIQALAPGLHPFYERMLQHILKDKAATVHACLRLKVMMMLVYRPLKRAERFSVTDLSESEIKSDHTVDRCASFIKMRGATIEFVHQSSREFLTV</sequence>
<protein>
    <submittedName>
        <fullName evidence="1">Uncharacterized protein</fullName>
    </submittedName>
</protein>
<dbReference type="OrthoDB" id="4365209at2759"/>
<reference evidence="1" key="1">
    <citation type="submission" date="2022-12" db="EMBL/GenBank/DDBJ databases">
        <authorList>
            <person name="Petersen C."/>
        </authorList>
    </citation>
    <scope>NUCLEOTIDE SEQUENCE</scope>
    <source>
        <strain evidence="1">IBT 29495</strain>
    </source>
</reference>
<gene>
    <name evidence="1" type="ORF">N7463_001150</name>
</gene>
<comment type="caution">
    <text evidence="1">The sequence shown here is derived from an EMBL/GenBank/DDBJ whole genome shotgun (WGS) entry which is preliminary data.</text>
</comment>
<keyword evidence="2" id="KW-1185">Reference proteome</keyword>